<evidence type="ECO:0000256" key="1">
    <source>
        <dbReference type="ARBA" id="ARBA00010790"/>
    </source>
</evidence>
<dbReference type="InterPro" id="IPR012132">
    <property type="entry name" value="GMC_OxRdtase"/>
</dbReference>
<dbReference type="Pfam" id="PF05199">
    <property type="entry name" value="GMC_oxred_C"/>
    <property type="match status" value="1"/>
</dbReference>
<dbReference type="PANTHER" id="PTHR11552:SF208">
    <property type="entry name" value="RE36204P-RELATED"/>
    <property type="match status" value="1"/>
</dbReference>
<evidence type="ECO:0000259" key="2">
    <source>
        <dbReference type="Pfam" id="PF05199"/>
    </source>
</evidence>
<dbReference type="Proteomes" id="UP001458880">
    <property type="component" value="Unassembled WGS sequence"/>
</dbReference>
<sequence>MLFHPKSCGYLRLRSKNPFDRVKLYGNYLTDPGRHDIKTLIAAIREIQSIIDMPSFQKYDAKLTTASVVGCEHYFYDSDDYWECAIRHIGSTLHHQIATCRMGPEDDPEAVVDNELRVHGIKHLRVVDASIIPRTVSGHTNVPTYMIGERGSDFIKMAWLTEEQNVVLKNNDVDE</sequence>
<organism evidence="3 4">
    <name type="scientific">Popillia japonica</name>
    <name type="common">Japanese beetle</name>
    <dbReference type="NCBI Taxonomy" id="7064"/>
    <lineage>
        <taxon>Eukaryota</taxon>
        <taxon>Metazoa</taxon>
        <taxon>Ecdysozoa</taxon>
        <taxon>Arthropoda</taxon>
        <taxon>Hexapoda</taxon>
        <taxon>Insecta</taxon>
        <taxon>Pterygota</taxon>
        <taxon>Neoptera</taxon>
        <taxon>Endopterygota</taxon>
        <taxon>Coleoptera</taxon>
        <taxon>Polyphaga</taxon>
        <taxon>Scarabaeiformia</taxon>
        <taxon>Scarabaeidae</taxon>
        <taxon>Rutelinae</taxon>
        <taxon>Popillia</taxon>
    </lineage>
</organism>
<dbReference type="EMBL" id="JASPKY010000009">
    <property type="protein sequence ID" value="KAK9753861.1"/>
    <property type="molecule type" value="Genomic_DNA"/>
</dbReference>
<dbReference type="InterPro" id="IPR007867">
    <property type="entry name" value="GMC_OxRtase_C"/>
</dbReference>
<dbReference type="PANTHER" id="PTHR11552">
    <property type="entry name" value="GLUCOSE-METHANOL-CHOLINE GMC OXIDOREDUCTASE"/>
    <property type="match status" value="1"/>
</dbReference>
<comment type="caution">
    <text evidence="3">The sequence shown here is derived from an EMBL/GenBank/DDBJ whole genome shotgun (WGS) entry which is preliminary data.</text>
</comment>
<comment type="similarity">
    <text evidence="1">Belongs to the GMC oxidoreductase family.</text>
</comment>
<dbReference type="SUPFAM" id="SSF54373">
    <property type="entry name" value="FAD-linked reductases, C-terminal domain"/>
    <property type="match status" value="1"/>
</dbReference>
<dbReference type="SUPFAM" id="SSF51905">
    <property type="entry name" value="FAD/NAD(P)-binding domain"/>
    <property type="match status" value="1"/>
</dbReference>
<name>A0AAW1N828_POPJA</name>
<dbReference type="InterPro" id="IPR036188">
    <property type="entry name" value="FAD/NAD-bd_sf"/>
</dbReference>
<dbReference type="Gene3D" id="3.30.560.10">
    <property type="entry name" value="Glucose Oxidase, domain 3"/>
    <property type="match status" value="1"/>
</dbReference>
<protein>
    <submittedName>
        <fullName evidence="3">GMC oxidoreductase</fullName>
    </submittedName>
</protein>
<dbReference type="GO" id="GO:0050660">
    <property type="term" value="F:flavin adenine dinucleotide binding"/>
    <property type="evidence" value="ECO:0007669"/>
    <property type="project" value="InterPro"/>
</dbReference>
<gene>
    <name evidence="3" type="ORF">QE152_g1710</name>
</gene>
<dbReference type="GO" id="GO:0016614">
    <property type="term" value="F:oxidoreductase activity, acting on CH-OH group of donors"/>
    <property type="evidence" value="ECO:0007669"/>
    <property type="project" value="InterPro"/>
</dbReference>
<evidence type="ECO:0000313" key="4">
    <source>
        <dbReference type="Proteomes" id="UP001458880"/>
    </source>
</evidence>
<proteinExistence type="inferred from homology"/>
<reference evidence="3 4" key="1">
    <citation type="journal article" date="2024" name="BMC Genomics">
        <title>De novo assembly and annotation of Popillia japonica's genome with initial clues to its potential as an invasive pest.</title>
        <authorList>
            <person name="Cucini C."/>
            <person name="Boschi S."/>
            <person name="Funari R."/>
            <person name="Cardaioli E."/>
            <person name="Iannotti N."/>
            <person name="Marturano G."/>
            <person name="Paoli F."/>
            <person name="Bruttini M."/>
            <person name="Carapelli A."/>
            <person name="Frati F."/>
            <person name="Nardi F."/>
        </authorList>
    </citation>
    <scope>NUCLEOTIDE SEQUENCE [LARGE SCALE GENOMIC DNA]</scope>
    <source>
        <strain evidence="3">DMR45628</strain>
    </source>
</reference>
<dbReference type="Gene3D" id="3.50.50.60">
    <property type="entry name" value="FAD/NAD(P)-binding domain"/>
    <property type="match status" value="1"/>
</dbReference>
<feature type="domain" description="Glucose-methanol-choline oxidoreductase C-terminal" evidence="2">
    <location>
        <begin position="5"/>
        <end position="148"/>
    </location>
</feature>
<keyword evidence="4" id="KW-1185">Reference proteome</keyword>
<dbReference type="AlphaFoldDB" id="A0AAW1N828"/>
<evidence type="ECO:0000313" key="3">
    <source>
        <dbReference type="EMBL" id="KAK9753861.1"/>
    </source>
</evidence>
<accession>A0AAW1N828</accession>